<dbReference type="Proteomes" id="UP000281372">
    <property type="component" value="Unassembled WGS sequence"/>
</dbReference>
<keyword evidence="3 5" id="KW-1133">Transmembrane helix</keyword>
<dbReference type="Gene3D" id="1.20.1530.20">
    <property type="match status" value="1"/>
</dbReference>
<feature type="transmembrane region" description="Helical" evidence="5">
    <location>
        <begin position="99"/>
        <end position="120"/>
    </location>
</feature>
<evidence type="ECO:0000256" key="5">
    <source>
        <dbReference type="SAM" id="Phobius"/>
    </source>
</evidence>
<dbReference type="EMBL" id="LJPX01000682">
    <property type="protein sequence ID" value="KPW62339.1"/>
    <property type="molecule type" value="Genomic_DNA"/>
</dbReference>
<protein>
    <submittedName>
        <fullName evidence="6">Sodium/bile acid symporter family protein</fullName>
    </submittedName>
    <submittedName>
        <fullName evidence="7">Sodium/bile acid symporter protein</fullName>
    </submittedName>
</protein>
<dbReference type="InterPro" id="IPR002657">
    <property type="entry name" value="BilAc:Na_symport/Acr3"/>
</dbReference>
<dbReference type="PATRIC" id="fig|86840.3.peg.5343"/>
<keyword evidence="2 5" id="KW-0812">Transmembrane</keyword>
<evidence type="ECO:0000256" key="3">
    <source>
        <dbReference type="ARBA" id="ARBA00022989"/>
    </source>
</evidence>
<feature type="transmembrane region" description="Helical" evidence="5">
    <location>
        <begin position="195"/>
        <end position="216"/>
    </location>
</feature>
<gene>
    <name evidence="6" type="ORF">ALO81_03656</name>
    <name evidence="7" type="ORF">ALQ64_03591</name>
</gene>
<feature type="transmembrane region" description="Helical" evidence="5">
    <location>
        <begin position="12"/>
        <end position="33"/>
    </location>
</feature>
<comment type="caution">
    <text evidence="6">The sequence shown here is derived from an EMBL/GenBank/DDBJ whole genome shotgun (WGS) entry which is preliminary data.</text>
</comment>
<dbReference type="PANTHER" id="PTHR10361">
    <property type="entry name" value="SODIUM-BILE ACID COTRANSPORTER"/>
    <property type="match status" value="1"/>
</dbReference>
<dbReference type="Proteomes" id="UP000050564">
    <property type="component" value="Unassembled WGS sequence"/>
</dbReference>
<evidence type="ECO:0000256" key="2">
    <source>
        <dbReference type="ARBA" id="ARBA00022692"/>
    </source>
</evidence>
<dbReference type="InterPro" id="IPR004710">
    <property type="entry name" value="Bilac:Na_transpt"/>
</dbReference>
<feature type="transmembrane region" description="Helical" evidence="5">
    <location>
        <begin position="162"/>
        <end position="183"/>
    </location>
</feature>
<organism evidence="6 8">
    <name type="scientific">Pseudomonas cannabina</name>
    <dbReference type="NCBI Taxonomy" id="86840"/>
    <lineage>
        <taxon>Bacteria</taxon>
        <taxon>Pseudomonadati</taxon>
        <taxon>Pseudomonadota</taxon>
        <taxon>Gammaproteobacteria</taxon>
        <taxon>Pseudomonadales</taxon>
        <taxon>Pseudomonadaceae</taxon>
        <taxon>Pseudomonas</taxon>
    </lineage>
</organism>
<name>A0A0P9KIC1_PSECA</name>
<accession>A0A0P9KIC1</accession>
<evidence type="ECO:0000313" key="6">
    <source>
        <dbReference type="EMBL" id="KPW62339.1"/>
    </source>
</evidence>
<feature type="transmembrane region" description="Helical" evidence="5">
    <location>
        <begin position="222"/>
        <end position="242"/>
    </location>
</feature>
<feature type="transmembrane region" description="Helical" evidence="5">
    <location>
        <begin position="127"/>
        <end position="150"/>
    </location>
</feature>
<dbReference type="EMBL" id="RBOW01000965">
    <property type="protein sequence ID" value="RMN18448.1"/>
    <property type="molecule type" value="Genomic_DNA"/>
</dbReference>
<reference evidence="6 8" key="1">
    <citation type="submission" date="2015-09" db="EMBL/GenBank/DDBJ databases">
        <title>Genome announcement of multiple Pseudomonas syringae strains.</title>
        <authorList>
            <person name="Thakur S."/>
            <person name="Wang P.W."/>
            <person name="Gong Y."/>
            <person name="Weir B.S."/>
            <person name="Guttman D.S."/>
        </authorList>
    </citation>
    <scope>NUCLEOTIDE SEQUENCE [LARGE SCALE GENOMIC DNA]</scope>
    <source>
        <strain evidence="6 8">ICMP2823</strain>
    </source>
</reference>
<evidence type="ECO:0000256" key="1">
    <source>
        <dbReference type="ARBA" id="ARBA00004141"/>
    </source>
</evidence>
<dbReference type="GO" id="GO:0016020">
    <property type="term" value="C:membrane"/>
    <property type="evidence" value="ECO:0007669"/>
    <property type="project" value="UniProtKB-SubCell"/>
</dbReference>
<proteinExistence type="predicted"/>
<dbReference type="AlphaFoldDB" id="A0A0P9KIC1"/>
<dbReference type="Pfam" id="PF01758">
    <property type="entry name" value="SBF"/>
    <property type="match status" value="1"/>
</dbReference>
<evidence type="ECO:0000313" key="7">
    <source>
        <dbReference type="EMBL" id="RMN18448.1"/>
    </source>
</evidence>
<evidence type="ECO:0000256" key="4">
    <source>
        <dbReference type="ARBA" id="ARBA00023136"/>
    </source>
</evidence>
<feature type="transmembrane region" description="Helical" evidence="5">
    <location>
        <begin position="39"/>
        <end position="58"/>
    </location>
</feature>
<reference evidence="7 9" key="2">
    <citation type="submission" date="2018-08" db="EMBL/GenBank/DDBJ databases">
        <title>Recombination of ecologically and evolutionarily significant loci maintains genetic cohesion in the Pseudomonas syringae species complex.</title>
        <authorList>
            <person name="Dillon M."/>
            <person name="Thakur S."/>
            <person name="Almeida R.N.D."/>
            <person name="Weir B.S."/>
            <person name="Guttman D.S."/>
        </authorList>
    </citation>
    <scope>NUCLEOTIDE SEQUENCE [LARGE SCALE GENOMIC DNA]</scope>
    <source>
        <strain evidence="7 9">ICMP 2821</strain>
    </source>
</reference>
<dbReference type="PANTHER" id="PTHR10361:SF28">
    <property type="entry name" value="P3 PROTEIN-RELATED"/>
    <property type="match status" value="1"/>
</dbReference>
<keyword evidence="4 5" id="KW-0472">Membrane</keyword>
<evidence type="ECO:0000313" key="8">
    <source>
        <dbReference type="Proteomes" id="UP000050564"/>
    </source>
</evidence>
<evidence type="ECO:0000313" key="9">
    <source>
        <dbReference type="Proteomes" id="UP000281372"/>
    </source>
</evidence>
<dbReference type="InterPro" id="IPR038770">
    <property type="entry name" value="Na+/solute_symporter_sf"/>
</dbReference>
<feature type="transmembrane region" description="Helical" evidence="5">
    <location>
        <begin position="70"/>
        <end position="93"/>
    </location>
</feature>
<comment type="subcellular location">
    <subcellularLocation>
        <location evidence="1">Membrane</location>
        <topology evidence="1">Multi-pass membrane protein</topology>
    </subcellularLocation>
</comment>
<sequence>MRALAALSRFVGNTFAYWVLLFAILAFLFPQVFIGLKGWIVPLLGLVMFGMGLTLKLEDFSEVARNPWRVALGVIAHFVIMPGVAWLLCQVFQLPPEIAVGVILVGCCPSGTSSNVMAWLAKGDLALAVAIAAVTTLLAPLLTPTLIWLLASAWLPVSFLDMFWSILQLVMLPIVLGVVAQRLLGARVSYAMDVLPLVSVVSIVMIVCAVVAASQAKIAESGLLIMAVVILHNTFGFLLGYFTGKVFSCHWRNASRWHWKSACRTPAWARHWPARTFRHWRRCRVRCSASGTIFPVRCWRRISGKCRRKRIHPGPSSDPEDYRSHSAW</sequence>